<dbReference type="STRING" id="1006006.Mcup_0827"/>
<keyword evidence="2" id="KW-1185">Reference proteome</keyword>
<dbReference type="HOGENOM" id="CLU_2392716_0_0_2"/>
<dbReference type="RefSeq" id="WP_013737430.1">
    <property type="nucleotide sequence ID" value="NC_015435.1"/>
</dbReference>
<dbReference type="OrthoDB" id="33483at2157"/>
<dbReference type="Proteomes" id="UP000007812">
    <property type="component" value="Chromosome"/>
</dbReference>
<name>F4G284_METCR</name>
<organism evidence="1 2">
    <name type="scientific">Metallosphaera cuprina (strain Ar-4)</name>
    <dbReference type="NCBI Taxonomy" id="1006006"/>
    <lineage>
        <taxon>Archaea</taxon>
        <taxon>Thermoproteota</taxon>
        <taxon>Thermoprotei</taxon>
        <taxon>Sulfolobales</taxon>
        <taxon>Sulfolobaceae</taxon>
        <taxon>Metallosphaera</taxon>
    </lineage>
</organism>
<reference evidence="1 2" key="1">
    <citation type="journal article" date="2011" name="J. Bacteriol.">
        <title>Complete genome sequence of Metallosphaera cuprina, a metal sulfide-oxidizing archaeon from a hot spring.</title>
        <authorList>
            <person name="Liu L.J."/>
            <person name="You X.Y."/>
            <person name="Zheng H."/>
            <person name="Wang S."/>
            <person name="Jiang C.Y."/>
            <person name="Liu S.J."/>
        </authorList>
    </citation>
    <scope>NUCLEOTIDE SEQUENCE [LARGE SCALE GENOMIC DNA]</scope>
    <source>
        <strain evidence="1 2">Ar-4</strain>
    </source>
</reference>
<dbReference type="eggNOG" id="arCOG09707">
    <property type="taxonomic scope" value="Archaea"/>
</dbReference>
<accession>F4G284</accession>
<protein>
    <submittedName>
        <fullName evidence="1">Uncharacterized protein</fullName>
    </submittedName>
</protein>
<gene>
    <name evidence="1" type="ordered locus">Mcup_0827</name>
</gene>
<dbReference type="GeneID" id="10493018"/>
<dbReference type="PATRIC" id="fig|1006006.8.peg.825"/>
<proteinExistence type="predicted"/>
<sequence>MIIKPKLEWHETTSLKAPYIYWRDTLIVLHNPTKVFVVDAFREQLSKYAPPPQVSIFKYTYRIGQVDDENVKFLECIAGALQTKLKPLITRKYACKDILVEL</sequence>
<dbReference type="EMBL" id="CP002656">
    <property type="protein sequence ID" value="AEB94932.1"/>
    <property type="molecule type" value="Genomic_DNA"/>
</dbReference>
<dbReference type="KEGG" id="mcn:Mcup_0827"/>
<dbReference type="AlphaFoldDB" id="F4G284"/>
<evidence type="ECO:0000313" key="2">
    <source>
        <dbReference type="Proteomes" id="UP000007812"/>
    </source>
</evidence>
<evidence type="ECO:0000313" key="1">
    <source>
        <dbReference type="EMBL" id="AEB94932.1"/>
    </source>
</evidence>